<evidence type="ECO:0000313" key="2">
    <source>
        <dbReference type="EMBL" id="KFB39184.1"/>
    </source>
</evidence>
<dbReference type="VEuPathDB" id="VectorBase:ASIC006522"/>
<proteinExistence type="predicted"/>
<gene>
    <name evidence="2" type="ORF">ZHAS_00006522</name>
</gene>
<dbReference type="Proteomes" id="UP000030765">
    <property type="component" value="Unassembled WGS sequence"/>
</dbReference>
<dbReference type="AlphaFoldDB" id="A0A084VMJ0"/>
<evidence type="ECO:0000313" key="3">
    <source>
        <dbReference type="EnsemblMetazoa" id="ASIC006522-PA"/>
    </source>
</evidence>
<evidence type="ECO:0000256" key="1">
    <source>
        <dbReference type="SAM" id="MobiDB-lite"/>
    </source>
</evidence>
<dbReference type="EMBL" id="KE524975">
    <property type="protein sequence ID" value="KFB39184.1"/>
    <property type="molecule type" value="Genomic_DNA"/>
</dbReference>
<sequence length="117" mass="13112">MESVQPEHNPFDVGSRSVLKSSIRPPTPTTTTTTTTAPKTANRVPATQRPTASYRIVYPASCDASTSGEWTHMQTDHIRQRFPEGAQTWREMHHRYHKAIKDALVSDGKGGLIFVRH</sequence>
<feature type="compositionally biased region" description="Low complexity" evidence="1">
    <location>
        <begin position="29"/>
        <end position="41"/>
    </location>
</feature>
<feature type="region of interest" description="Disordered" evidence="1">
    <location>
        <begin position="1"/>
        <end position="51"/>
    </location>
</feature>
<reference evidence="3" key="2">
    <citation type="submission" date="2020-05" db="UniProtKB">
        <authorList>
            <consortium name="EnsemblMetazoa"/>
        </authorList>
    </citation>
    <scope>IDENTIFICATION</scope>
</reference>
<protein>
    <submittedName>
        <fullName evidence="2 3">Uncharacterized protein</fullName>
    </submittedName>
</protein>
<organism evidence="2">
    <name type="scientific">Anopheles sinensis</name>
    <name type="common">Mosquito</name>
    <dbReference type="NCBI Taxonomy" id="74873"/>
    <lineage>
        <taxon>Eukaryota</taxon>
        <taxon>Metazoa</taxon>
        <taxon>Ecdysozoa</taxon>
        <taxon>Arthropoda</taxon>
        <taxon>Hexapoda</taxon>
        <taxon>Insecta</taxon>
        <taxon>Pterygota</taxon>
        <taxon>Neoptera</taxon>
        <taxon>Endopterygota</taxon>
        <taxon>Diptera</taxon>
        <taxon>Nematocera</taxon>
        <taxon>Culicoidea</taxon>
        <taxon>Culicidae</taxon>
        <taxon>Anophelinae</taxon>
        <taxon>Anopheles</taxon>
    </lineage>
</organism>
<name>A0A084VMJ0_ANOSI</name>
<reference evidence="2 4" key="1">
    <citation type="journal article" date="2014" name="BMC Genomics">
        <title>Genome sequence of Anopheles sinensis provides insight into genetics basis of mosquito competence for malaria parasites.</title>
        <authorList>
            <person name="Zhou D."/>
            <person name="Zhang D."/>
            <person name="Ding G."/>
            <person name="Shi L."/>
            <person name="Hou Q."/>
            <person name="Ye Y."/>
            <person name="Xu Y."/>
            <person name="Zhou H."/>
            <person name="Xiong C."/>
            <person name="Li S."/>
            <person name="Yu J."/>
            <person name="Hong S."/>
            <person name="Yu X."/>
            <person name="Zou P."/>
            <person name="Chen C."/>
            <person name="Chang X."/>
            <person name="Wang W."/>
            <person name="Lv Y."/>
            <person name="Sun Y."/>
            <person name="Ma L."/>
            <person name="Shen B."/>
            <person name="Zhu C."/>
        </authorList>
    </citation>
    <scope>NUCLEOTIDE SEQUENCE [LARGE SCALE GENOMIC DNA]</scope>
</reference>
<dbReference type="EMBL" id="ATLV01014596">
    <property type="status" value="NOT_ANNOTATED_CDS"/>
    <property type="molecule type" value="Genomic_DNA"/>
</dbReference>
<dbReference type="EnsemblMetazoa" id="ASIC006522-RA">
    <property type="protein sequence ID" value="ASIC006522-PA"/>
    <property type="gene ID" value="ASIC006522"/>
</dbReference>
<accession>A0A084VMJ0</accession>
<evidence type="ECO:0000313" key="4">
    <source>
        <dbReference type="Proteomes" id="UP000030765"/>
    </source>
</evidence>
<keyword evidence="4" id="KW-1185">Reference proteome</keyword>